<evidence type="ECO:0000256" key="1">
    <source>
        <dbReference type="ARBA" id="ARBA00023242"/>
    </source>
</evidence>
<dbReference type="PANTHER" id="PTHR47655:SF2">
    <property type="entry name" value="QUINIC ACID UTILIZATION ACTIVATOR"/>
    <property type="match status" value="1"/>
</dbReference>
<dbReference type="SUPFAM" id="SSF57701">
    <property type="entry name" value="Zn2/Cys6 DNA-binding domain"/>
    <property type="match status" value="1"/>
</dbReference>
<feature type="compositionally biased region" description="Polar residues" evidence="2">
    <location>
        <begin position="596"/>
        <end position="611"/>
    </location>
</feature>
<organism evidence="4 5">
    <name type="scientific">Ustilaginoidea virens</name>
    <name type="common">Rice false smut fungus</name>
    <name type="synonym">Villosiclava virens</name>
    <dbReference type="NCBI Taxonomy" id="1159556"/>
    <lineage>
        <taxon>Eukaryota</taxon>
        <taxon>Fungi</taxon>
        <taxon>Dikarya</taxon>
        <taxon>Ascomycota</taxon>
        <taxon>Pezizomycotina</taxon>
        <taxon>Sordariomycetes</taxon>
        <taxon>Hypocreomycetidae</taxon>
        <taxon>Hypocreales</taxon>
        <taxon>Clavicipitaceae</taxon>
        <taxon>Ustilaginoidea</taxon>
    </lineage>
</organism>
<feature type="compositionally biased region" description="Basic and acidic residues" evidence="2">
    <location>
        <begin position="194"/>
        <end position="203"/>
    </location>
</feature>
<name>A0A8E5MJT1_USTVR</name>
<feature type="region of interest" description="Disordered" evidence="2">
    <location>
        <begin position="1"/>
        <end position="26"/>
    </location>
</feature>
<dbReference type="GO" id="GO:0045944">
    <property type="term" value="P:positive regulation of transcription by RNA polymerase II"/>
    <property type="evidence" value="ECO:0007669"/>
    <property type="project" value="TreeGrafter"/>
</dbReference>
<dbReference type="InterPro" id="IPR052783">
    <property type="entry name" value="Metabolic/Drug-Res_Regulator"/>
</dbReference>
<evidence type="ECO:0000313" key="5">
    <source>
        <dbReference type="Proteomes" id="UP000027002"/>
    </source>
</evidence>
<dbReference type="KEGG" id="uvi:66067956"/>
<keyword evidence="1" id="KW-0539">Nucleus</keyword>
<gene>
    <name evidence="4" type="ORF">UV8b_07179</name>
</gene>
<accession>A0A8E5MJT1</accession>
<dbReference type="AlphaFoldDB" id="A0A8E5MJT1"/>
<evidence type="ECO:0000256" key="2">
    <source>
        <dbReference type="SAM" id="MobiDB-lite"/>
    </source>
</evidence>
<sequence>MAPKRQIQAPTTSQNNHEDSERPKKRRVSLACDSCRTAREKCDGAKPQCGACVSQGRPCSYTPATKKRGVQTGYLRTIELSLAWLFLQSPECESSLHALLKQPGNSRETRALLGKGGAGRQLQKVWTDSRVHKAIDLLLSETPNAASDEKTSGNNSDHEEHLAAHAQPRMRAVMPRFAGQTDDASSAALSCRPDQSHQTKRDRSFTKLPDQWERLLHLYASYTHCWLPIAQPDALHSLATSYGSHGVELDLATDPSNRSLHAELWAALAIASFQDIPRPGHDNLASWKPADVFLVARSLLPADDGIFDIHSVNATIIHAVILIGRGKAFAASLLLGKAARILHHQTQSAAETSSRQASIPSTVQRETALLSCALLDTLTCSLLDQPAMTNVYGKDFATSTTTMEYSGFDKPWPPMPSFSASFDRPGPTIQPMMWPIRTMVQLHAFTTVLDRQLSSSLKHGAATQYRSPEDLVRKLDSRFSFCNSLIGGSSIPTVPSAYLVKLLFLATTIELAPEVRCSLVSGFLELVESCLEKFGAALTPPIVLLLLQLVEKRAKTDNMGETEQATWRSAMERLRNIWQDEQEPTCAPRASMGKSIRQQNPQRESFIQPCTSHGHGVGSNNQGHSSPPATRLRRAGSQKGGEASAQTHFGHQDAVPDAASMLDSASYTTHTTHANNDRVDARLALPTSDRMNQNFDYDALFEDLGSFGCTDDLEMDSRFMTNLGFAPGCDLAEIFQGDFGV</sequence>
<dbReference type="Proteomes" id="UP000027002">
    <property type="component" value="Chromosome 6"/>
</dbReference>
<evidence type="ECO:0000259" key="3">
    <source>
        <dbReference type="PROSITE" id="PS50048"/>
    </source>
</evidence>
<dbReference type="GO" id="GO:0000981">
    <property type="term" value="F:DNA-binding transcription factor activity, RNA polymerase II-specific"/>
    <property type="evidence" value="ECO:0007669"/>
    <property type="project" value="InterPro"/>
</dbReference>
<feature type="region of interest" description="Disordered" evidence="2">
    <location>
        <begin position="183"/>
        <end position="203"/>
    </location>
</feature>
<dbReference type="CDD" id="cd00067">
    <property type="entry name" value="GAL4"/>
    <property type="match status" value="1"/>
</dbReference>
<feature type="compositionally biased region" description="Polar residues" evidence="2">
    <location>
        <begin position="618"/>
        <end position="628"/>
    </location>
</feature>
<evidence type="ECO:0000313" key="4">
    <source>
        <dbReference type="EMBL" id="QUC22938.1"/>
    </source>
</evidence>
<dbReference type="InterPro" id="IPR036864">
    <property type="entry name" value="Zn2-C6_fun-type_DNA-bd_sf"/>
</dbReference>
<proteinExistence type="predicted"/>
<feature type="region of interest" description="Disordered" evidence="2">
    <location>
        <begin position="581"/>
        <end position="648"/>
    </location>
</feature>
<dbReference type="EMBL" id="CP072758">
    <property type="protein sequence ID" value="QUC22938.1"/>
    <property type="molecule type" value="Genomic_DNA"/>
</dbReference>
<dbReference type="GeneID" id="66067956"/>
<dbReference type="Pfam" id="PF00172">
    <property type="entry name" value="Zn_clus"/>
    <property type="match status" value="1"/>
</dbReference>
<keyword evidence="5" id="KW-1185">Reference proteome</keyword>
<dbReference type="PROSITE" id="PS00463">
    <property type="entry name" value="ZN2_CY6_FUNGAL_1"/>
    <property type="match status" value="1"/>
</dbReference>
<dbReference type="Gene3D" id="4.10.240.10">
    <property type="entry name" value="Zn(2)-C6 fungal-type DNA-binding domain"/>
    <property type="match status" value="1"/>
</dbReference>
<dbReference type="SMART" id="SM00066">
    <property type="entry name" value="GAL4"/>
    <property type="match status" value="1"/>
</dbReference>
<protein>
    <recommendedName>
        <fullName evidence="3">Zn(2)-C6 fungal-type domain-containing protein</fullName>
    </recommendedName>
</protein>
<dbReference type="PANTHER" id="PTHR47655">
    <property type="entry name" value="QUINIC ACID UTILIZATION ACTIVATOR"/>
    <property type="match status" value="1"/>
</dbReference>
<feature type="domain" description="Zn(2)-C6 fungal-type" evidence="3">
    <location>
        <begin position="31"/>
        <end position="61"/>
    </location>
</feature>
<reference evidence="4" key="1">
    <citation type="submission" date="2020-03" db="EMBL/GenBank/DDBJ databases">
        <title>A mixture of massive structural variations and highly conserved coding sequences in Ustilaginoidea virens genome.</title>
        <authorList>
            <person name="Zhang K."/>
            <person name="Zhao Z."/>
            <person name="Zhang Z."/>
            <person name="Li Y."/>
            <person name="Hsiang T."/>
            <person name="Sun W."/>
        </authorList>
    </citation>
    <scope>NUCLEOTIDE SEQUENCE</scope>
    <source>
        <strain evidence="4">UV-8b</strain>
    </source>
</reference>
<dbReference type="PROSITE" id="PS50048">
    <property type="entry name" value="ZN2_CY6_FUNGAL_2"/>
    <property type="match status" value="1"/>
</dbReference>
<dbReference type="InterPro" id="IPR001138">
    <property type="entry name" value="Zn2Cys6_DnaBD"/>
</dbReference>
<dbReference type="RefSeq" id="XP_043000611.1">
    <property type="nucleotide sequence ID" value="XM_043144676.1"/>
</dbReference>
<dbReference type="OrthoDB" id="3364175at2759"/>
<dbReference type="GO" id="GO:0008270">
    <property type="term" value="F:zinc ion binding"/>
    <property type="evidence" value="ECO:0007669"/>
    <property type="project" value="InterPro"/>
</dbReference>
<dbReference type="CDD" id="cd12148">
    <property type="entry name" value="fungal_TF_MHR"/>
    <property type="match status" value="1"/>
</dbReference>